<dbReference type="EMBL" id="RDSM01000001">
    <property type="protein sequence ID" value="RXH58942.1"/>
    <property type="molecule type" value="Genomic_DNA"/>
</dbReference>
<evidence type="ECO:0000256" key="1">
    <source>
        <dbReference type="ARBA" id="ARBA00004651"/>
    </source>
</evidence>
<feature type="transmembrane region" description="Helical" evidence="8">
    <location>
        <begin position="20"/>
        <end position="50"/>
    </location>
</feature>
<keyword evidence="4" id="KW-1003">Cell membrane</keyword>
<reference evidence="9 10" key="1">
    <citation type="submission" date="2018-11" db="EMBL/GenBank/DDBJ databases">
        <authorList>
            <person name="Mardanov A.V."/>
            <person name="Ravin N.V."/>
            <person name="Dedysh S.N."/>
        </authorList>
    </citation>
    <scope>NUCLEOTIDE SEQUENCE [LARGE SCALE GENOMIC DNA]</scope>
    <source>
        <strain evidence="9 10">AF10</strain>
    </source>
</reference>
<feature type="transmembrane region" description="Helical" evidence="8">
    <location>
        <begin position="281"/>
        <end position="301"/>
    </location>
</feature>
<keyword evidence="7 8" id="KW-0472">Membrane</keyword>
<dbReference type="Pfam" id="PF01594">
    <property type="entry name" value="AI-2E_transport"/>
    <property type="match status" value="1"/>
</dbReference>
<evidence type="ECO:0000313" key="9">
    <source>
        <dbReference type="EMBL" id="RXH58942.1"/>
    </source>
</evidence>
<dbReference type="PANTHER" id="PTHR21716:SF53">
    <property type="entry name" value="PERMEASE PERM-RELATED"/>
    <property type="match status" value="1"/>
</dbReference>
<gene>
    <name evidence="9" type="ORF">GRAN_2252</name>
</gene>
<dbReference type="Proteomes" id="UP000289437">
    <property type="component" value="Unassembled WGS sequence"/>
</dbReference>
<keyword evidence="3" id="KW-0813">Transport</keyword>
<keyword evidence="10" id="KW-1185">Reference proteome</keyword>
<name>A0A4Q0T7A6_9BACT</name>
<evidence type="ECO:0000256" key="3">
    <source>
        <dbReference type="ARBA" id="ARBA00022448"/>
    </source>
</evidence>
<evidence type="ECO:0000256" key="6">
    <source>
        <dbReference type="ARBA" id="ARBA00022989"/>
    </source>
</evidence>
<dbReference type="AlphaFoldDB" id="A0A4Q0T7A6"/>
<feature type="transmembrane region" description="Helical" evidence="8">
    <location>
        <begin position="313"/>
        <end position="331"/>
    </location>
</feature>
<protein>
    <submittedName>
        <fullName evidence="9">Transport protein</fullName>
    </submittedName>
</protein>
<keyword evidence="6 8" id="KW-1133">Transmembrane helix</keyword>
<dbReference type="GO" id="GO:0055085">
    <property type="term" value="P:transmembrane transport"/>
    <property type="evidence" value="ECO:0007669"/>
    <property type="project" value="TreeGrafter"/>
</dbReference>
<feature type="transmembrane region" description="Helical" evidence="8">
    <location>
        <begin position="164"/>
        <end position="183"/>
    </location>
</feature>
<comment type="similarity">
    <text evidence="2">Belongs to the autoinducer-2 exporter (AI-2E) (TC 2.A.86) family.</text>
</comment>
<evidence type="ECO:0000256" key="2">
    <source>
        <dbReference type="ARBA" id="ARBA00009773"/>
    </source>
</evidence>
<keyword evidence="5 8" id="KW-0812">Transmembrane</keyword>
<evidence type="ECO:0000256" key="8">
    <source>
        <dbReference type="SAM" id="Phobius"/>
    </source>
</evidence>
<dbReference type="GO" id="GO:0005886">
    <property type="term" value="C:plasma membrane"/>
    <property type="evidence" value="ECO:0007669"/>
    <property type="project" value="UniProtKB-SubCell"/>
</dbReference>
<feature type="transmembrane region" description="Helical" evidence="8">
    <location>
        <begin position="221"/>
        <end position="242"/>
    </location>
</feature>
<reference evidence="10" key="2">
    <citation type="submission" date="2019-02" db="EMBL/GenBank/DDBJ databases">
        <title>Granulicella sibirica sp. nov., a psychrotolerant acidobacterium isolated from an organic soil layer in forested tundra, West Siberia.</title>
        <authorList>
            <person name="Oshkin I.Y."/>
            <person name="Kulichevskaya I.S."/>
            <person name="Rijpstra W.I.C."/>
            <person name="Sinninghe Damste J.S."/>
            <person name="Rakitin A.L."/>
            <person name="Ravin N.V."/>
            <person name="Dedysh S.N."/>
        </authorList>
    </citation>
    <scope>NUCLEOTIDE SEQUENCE [LARGE SCALE GENOMIC DNA]</scope>
    <source>
        <strain evidence="10">AF10</strain>
    </source>
</reference>
<evidence type="ECO:0000256" key="7">
    <source>
        <dbReference type="ARBA" id="ARBA00023136"/>
    </source>
</evidence>
<evidence type="ECO:0000256" key="4">
    <source>
        <dbReference type="ARBA" id="ARBA00022475"/>
    </source>
</evidence>
<comment type="caution">
    <text evidence="9">The sequence shown here is derived from an EMBL/GenBank/DDBJ whole genome shotgun (WGS) entry which is preliminary data.</text>
</comment>
<proteinExistence type="inferred from homology"/>
<feature type="transmembrane region" description="Helical" evidence="8">
    <location>
        <begin position="62"/>
        <end position="83"/>
    </location>
</feature>
<dbReference type="PANTHER" id="PTHR21716">
    <property type="entry name" value="TRANSMEMBRANE PROTEIN"/>
    <property type="match status" value="1"/>
</dbReference>
<accession>A0A4Q0T7A6</accession>
<evidence type="ECO:0000313" key="10">
    <source>
        <dbReference type="Proteomes" id="UP000289437"/>
    </source>
</evidence>
<comment type="subcellular location">
    <subcellularLocation>
        <location evidence="1">Cell membrane</location>
        <topology evidence="1">Multi-pass membrane protein</topology>
    </subcellularLocation>
</comment>
<evidence type="ECO:0000256" key="5">
    <source>
        <dbReference type="ARBA" id="ARBA00022692"/>
    </source>
</evidence>
<feature type="transmembrane region" description="Helical" evidence="8">
    <location>
        <begin position="254"/>
        <end position="275"/>
    </location>
</feature>
<sequence>MIMPLARLPESRVASSLLLLAGAVLVLIFAKVLLVPLAFALTLSFVLVPGVSRLEKKGVPRIISVGIACCLLCAALLGGAYVLSNQILNVAETLPSYRANIQKKIESLHSKTEVSLEAAADLIEDMSGDLANTKLSSPEKVTPVRVVGERSDQLRSTAELLMRTLQPIGELGVVVIFTIYMLLHREELRHRLLLLAGMGNLNVMTHALQDATDRISQYLVMQFQINACYGVLFGTGLFFLHIPEATLWGVIAGALRIVPFVGTLMGMAFPLILSIAVSSSWWPPMLVAALFFTLEMLTANVVEPWLFSERTGISSLALLASAIFWSMLWGWPGLVLSTPLTVCLVVVGRHVPQFAFLNSLLGTTAKLSPAAHMYERLLALDQVEASSIAERYLKGRPLVKLYDSVVIPVLSLAEEDRHKGALDDIRSKFVLLSLGELVAKMTSYVQEGPPAEPKSERALLIEKMHVRVSKEFAIVCLSANDQADDLTTSMLTQLLERDGHQTLKLSAEALSEEILAGLATETQTVVFISALPPFAFAQARALCIKLRSHLPKNRIAVALWNSPEDGEEIIGRFGNARPDAVVATLKQALQQVEAWRR</sequence>
<dbReference type="InterPro" id="IPR002549">
    <property type="entry name" value="AI-2E-like"/>
</dbReference>
<organism evidence="9 10">
    <name type="scientific">Granulicella sibirica</name>
    <dbReference type="NCBI Taxonomy" id="2479048"/>
    <lineage>
        <taxon>Bacteria</taxon>
        <taxon>Pseudomonadati</taxon>
        <taxon>Acidobacteriota</taxon>
        <taxon>Terriglobia</taxon>
        <taxon>Terriglobales</taxon>
        <taxon>Acidobacteriaceae</taxon>
        <taxon>Granulicella</taxon>
    </lineage>
</organism>